<name>A0A1G2B973_9BACT</name>
<organism evidence="1 2">
    <name type="scientific">Candidatus Kerfeldbacteria bacterium RIFOXYB2_FULL_38_14</name>
    <dbReference type="NCBI Taxonomy" id="1798547"/>
    <lineage>
        <taxon>Bacteria</taxon>
        <taxon>Candidatus Kerfeldiibacteriota</taxon>
    </lineage>
</organism>
<dbReference type="Proteomes" id="UP000176420">
    <property type="component" value="Unassembled WGS sequence"/>
</dbReference>
<protein>
    <submittedName>
        <fullName evidence="1">Uncharacterized protein</fullName>
    </submittedName>
</protein>
<accession>A0A1G2B973</accession>
<dbReference type="AlphaFoldDB" id="A0A1G2B973"/>
<evidence type="ECO:0000313" key="1">
    <source>
        <dbReference type="EMBL" id="OGY85672.1"/>
    </source>
</evidence>
<sequence>MIPDPKKIHLPADALILDILSKKPRLSVKDLYEFFIARYKKSMSLQAFYNLIHRLVEDRVLIKEGKLISIDGAWIYNLLNFAHTLQENHFGQEASTATILLNEGESKSFILNSPVAMDNFWWHALIIVILYYDTKPHHDKNAYVYIDHCWFQLLRTASESALNDAYRQHNIQLYHVGGSNNFLDHLTPNLIDDKNVHIKIQPIKDFPKNYYNIVIGDFIFETKMPPHIYEQMETIYATIHSLQEFDSQKMLDIVQQSAQTILIITRDKKKAESIRKKIRSIFTSI</sequence>
<comment type="caution">
    <text evidence="1">The sequence shown here is derived from an EMBL/GenBank/DDBJ whole genome shotgun (WGS) entry which is preliminary data.</text>
</comment>
<dbReference type="EMBL" id="MHKI01000029">
    <property type="protein sequence ID" value="OGY85672.1"/>
    <property type="molecule type" value="Genomic_DNA"/>
</dbReference>
<gene>
    <name evidence="1" type="ORF">A2319_05215</name>
</gene>
<proteinExistence type="predicted"/>
<evidence type="ECO:0000313" key="2">
    <source>
        <dbReference type="Proteomes" id="UP000176420"/>
    </source>
</evidence>
<reference evidence="1 2" key="1">
    <citation type="journal article" date="2016" name="Nat. Commun.">
        <title>Thousands of microbial genomes shed light on interconnected biogeochemical processes in an aquifer system.</title>
        <authorList>
            <person name="Anantharaman K."/>
            <person name="Brown C.T."/>
            <person name="Hug L.A."/>
            <person name="Sharon I."/>
            <person name="Castelle C.J."/>
            <person name="Probst A.J."/>
            <person name="Thomas B.C."/>
            <person name="Singh A."/>
            <person name="Wilkins M.J."/>
            <person name="Karaoz U."/>
            <person name="Brodie E.L."/>
            <person name="Williams K.H."/>
            <person name="Hubbard S.S."/>
            <person name="Banfield J.F."/>
        </authorList>
    </citation>
    <scope>NUCLEOTIDE SEQUENCE [LARGE SCALE GENOMIC DNA]</scope>
</reference>